<proteinExistence type="predicted"/>
<accession>X8CFF6</accession>
<comment type="caution">
    <text evidence="2">The sequence shown here is derived from an EMBL/GenBank/DDBJ whole genome shotgun (WGS) entry which is preliminary data.</text>
</comment>
<gene>
    <name evidence="2" type="ORF">I553_1600</name>
</gene>
<evidence type="ECO:0000256" key="1">
    <source>
        <dbReference type="SAM" id="MobiDB-lite"/>
    </source>
</evidence>
<dbReference type="EMBL" id="JAOB01000032">
    <property type="protein sequence ID" value="EUA54551.1"/>
    <property type="molecule type" value="Genomic_DNA"/>
</dbReference>
<protein>
    <submittedName>
        <fullName evidence="2">Uncharacterized protein</fullName>
    </submittedName>
</protein>
<reference evidence="2" key="1">
    <citation type="submission" date="2014-01" db="EMBL/GenBank/DDBJ databases">
        <authorList>
            <person name="Brown-Elliot B."/>
            <person name="Wallace R."/>
            <person name="Lenaerts A."/>
            <person name="Ordway D."/>
            <person name="DeGroote M.A."/>
            <person name="Parker T."/>
            <person name="Sizemore C."/>
            <person name="Tallon L.J."/>
            <person name="Sadzewicz L.K."/>
            <person name="Sengamalay N."/>
            <person name="Fraser C.M."/>
            <person name="Hine E."/>
            <person name="Shefchek K.A."/>
            <person name="Das S.P."/>
            <person name="Tettelin H."/>
        </authorList>
    </citation>
    <scope>NUCLEOTIDE SEQUENCE [LARGE SCALE GENOMIC DNA]</scope>
    <source>
        <strain evidence="2">4042</strain>
    </source>
</reference>
<name>X8CFF6_MYCXE</name>
<dbReference type="AlphaFoldDB" id="X8CFF6"/>
<dbReference type="PATRIC" id="fig|1299334.3.peg.3403"/>
<organism evidence="2">
    <name type="scientific">Mycobacterium xenopi 4042</name>
    <dbReference type="NCBI Taxonomy" id="1299334"/>
    <lineage>
        <taxon>Bacteria</taxon>
        <taxon>Bacillati</taxon>
        <taxon>Actinomycetota</taxon>
        <taxon>Actinomycetes</taxon>
        <taxon>Mycobacteriales</taxon>
        <taxon>Mycobacteriaceae</taxon>
        <taxon>Mycobacterium</taxon>
    </lineage>
</organism>
<sequence>MLLALSADGLSVTPVDQHGYRKLATAIVTGDPADTIDGANRGRAIEYHLYGPSGIRYYKGPSSPPAQRGSLHIDVAVSAGDSTQVTRSYVAGRDDGVLYAVDARRGGEGMLVLARTRLSSPIRKLGTDDTRIYAATDHEVVTLETASFTGYPHGTIPVLHVTNYRAGLPPGRSGPPGFGHGGWAAPGLSDAGRHTVCAQRRQAAPVRQGGSMSTAPRSQTPVNVDDDLQVVIEQIDALKRLGAKHELAEGESYDFSIRWGTALAGRLRRLVHYSTRGLLSDADGRRFRSLCDDLRTLSDLIDRFELAHPVFTAGPPAKAKRHGAGRFANSRRGILRRGRENPSPAT</sequence>
<evidence type="ECO:0000313" key="2">
    <source>
        <dbReference type="EMBL" id="EUA54551.1"/>
    </source>
</evidence>
<feature type="region of interest" description="Disordered" evidence="1">
    <location>
        <begin position="201"/>
        <end position="221"/>
    </location>
</feature>
<feature type="compositionally biased region" description="Polar residues" evidence="1">
    <location>
        <begin position="210"/>
        <end position="221"/>
    </location>
</feature>